<name>A0A0B7MXR9_9FUNG</name>
<reference evidence="1 2" key="1">
    <citation type="submission" date="2014-09" db="EMBL/GenBank/DDBJ databases">
        <authorList>
            <person name="Ellenberger Sabrina"/>
        </authorList>
    </citation>
    <scope>NUCLEOTIDE SEQUENCE [LARGE SCALE GENOMIC DNA]</scope>
    <source>
        <strain evidence="1 2">CBS 412.66</strain>
    </source>
</reference>
<organism evidence="1 2">
    <name type="scientific">Parasitella parasitica</name>
    <dbReference type="NCBI Taxonomy" id="35722"/>
    <lineage>
        <taxon>Eukaryota</taxon>
        <taxon>Fungi</taxon>
        <taxon>Fungi incertae sedis</taxon>
        <taxon>Mucoromycota</taxon>
        <taxon>Mucoromycotina</taxon>
        <taxon>Mucoromycetes</taxon>
        <taxon>Mucorales</taxon>
        <taxon>Mucorineae</taxon>
        <taxon>Mucoraceae</taxon>
        <taxon>Parasitella</taxon>
    </lineage>
</organism>
<keyword evidence="2" id="KW-1185">Reference proteome</keyword>
<dbReference type="EMBL" id="LN719426">
    <property type="protein sequence ID" value="CEP07903.1"/>
    <property type="molecule type" value="Genomic_DNA"/>
</dbReference>
<evidence type="ECO:0000313" key="1">
    <source>
        <dbReference type="EMBL" id="CEP07903.1"/>
    </source>
</evidence>
<dbReference type="AlphaFoldDB" id="A0A0B7MXR9"/>
<evidence type="ECO:0000313" key="2">
    <source>
        <dbReference type="Proteomes" id="UP000054107"/>
    </source>
</evidence>
<dbReference type="STRING" id="35722.A0A0B7MXR9"/>
<dbReference type="OrthoDB" id="10267344at2759"/>
<accession>A0A0B7MXR9</accession>
<proteinExistence type="predicted"/>
<sequence length="191" mass="22205">MAQTFDCNVAFELVKVFSDFGYPTKLSIDKVEGAGHRWDLFTPGIQLALNNKVSKRLNSPPFNLMFARKMNAFLDQRKSDKAKKNSFMIYDQLINRINVISEFLIPAIMDETNTYVDNMKNKYDKYKSSVNDFEKDTPVMYAKQKVDLMFLLMKLGLLMDRDYAPSELKVISQYIWNDEDVGKLNRRNLGP</sequence>
<dbReference type="Proteomes" id="UP000054107">
    <property type="component" value="Unassembled WGS sequence"/>
</dbReference>
<protein>
    <submittedName>
        <fullName evidence="1">Uncharacterized protein</fullName>
    </submittedName>
</protein>
<gene>
    <name evidence="1" type="primary">PARPA_01212.1 scaffold 1359</name>
</gene>